<dbReference type="InterPro" id="IPR036390">
    <property type="entry name" value="WH_DNA-bd_sf"/>
</dbReference>
<keyword evidence="1" id="KW-0805">Transcription regulation</keyword>
<dbReference type="InterPro" id="IPR000835">
    <property type="entry name" value="HTH_MarR-typ"/>
</dbReference>
<dbReference type="Proteomes" id="UP001190002">
    <property type="component" value="Unassembled WGS sequence"/>
</dbReference>
<organism evidence="5 7">
    <name type="scientific">Ralstonia mannitolilytica</name>
    <dbReference type="NCBI Taxonomy" id="105219"/>
    <lineage>
        <taxon>Bacteria</taxon>
        <taxon>Pseudomonadati</taxon>
        <taxon>Pseudomonadota</taxon>
        <taxon>Betaproteobacteria</taxon>
        <taxon>Burkholderiales</taxon>
        <taxon>Burkholderiaceae</taxon>
        <taxon>Ralstonia</taxon>
    </lineage>
</organism>
<evidence type="ECO:0000256" key="1">
    <source>
        <dbReference type="ARBA" id="ARBA00023015"/>
    </source>
</evidence>
<dbReference type="InterPro" id="IPR039422">
    <property type="entry name" value="MarR/SlyA-like"/>
</dbReference>
<dbReference type="PANTHER" id="PTHR33164:SF87">
    <property type="entry name" value="MULTIPLE ANTIBIOTIC RESISTANCE PROTEIN MARR"/>
    <property type="match status" value="1"/>
</dbReference>
<gene>
    <name evidence="6" type="ORF">R77569_00497</name>
    <name evidence="5" type="ORF">R77591_03328</name>
</gene>
<sequence length="173" mass="19142">MSEQTSRTTETPAAGALFRVEDYRMCESVGYLVGRAKTALSMAIEQEVAQMDVTHSQASCLVLLANGRCQTATDLGRELNTDIGSLTRMLSRMEKRGLIERVRSESDRRVVHLEVTEAGRELADRMPAIYTHVLNRFFAGFTQGDVDTLRTLLKRILDNGAGAEGSRSRAGHH</sequence>
<dbReference type="EMBL" id="CATVXE010000014">
    <property type="protein sequence ID" value="CAJ0688907.1"/>
    <property type="molecule type" value="Genomic_DNA"/>
</dbReference>
<dbReference type="SMART" id="SM00347">
    <property type="entry name" value="HTH_MARR"/>
    <property type="match status" value="1"/>
</dbReference>
<protein>
    <recommendedName>
        <fullName evidence="4">HTH marR-type domain-containing protein</fullName>
    </recommendedName>
</protein>
<dbReference type="GO" id="GO:0003700">
    <property type="term" value="F:DNA-binding transcription factor activity"/>
    <property type="evidence" value="ECO:0007669"/>
    <property type="project" value="InterPro"/>
</dbReference>
<keyword evidence="2" id="KW-0238">DNA-binding</keyword>
<dbReference type="Proteomes" id="UP001190452">
    <property type="component" value="Unassembled WGS sequence"/>
</dbReference>
<dbReference type="Pfam" id="PF01047">
    <property type="entry name" value="MarR"/>
    <property type="match status" value="1"/>
</dbReference>
<evidence type="ECO:0000313" key="8">
    <source>
        <dbReference type="Proteomes" id="UP001190452"/>
    </source>
</evidence>
<dbReference type="GO" id="GO:0006950">
    <property type="term" value="P:response to stress"/>
    <property type="evidence" value="ECO:0007669"/>
    <property type="project" value="TreeGrafter"/>
</dbReference>
<evidence type="ECO:0000313" key="5">
    <source>
        <dbReference type="EMBL" id="CAJ0688907.1"/>
    </source>
</evidence>
<evidence type="ECO:0000259" key="4">
    <source>
        <dbReference type="PROSITE" id="PS50995"/>
    </source>
</evidence>
<evidence type="ECO:0000313" key="7">
    <source>
        <dbReference type="Proteomes" id="UP001190002"/>
    </source>
</evidence>
<feature type="domain" description="HTH marR-type" evidence="4">
    <location>
        <begin position="26"/>
        <end position="158"/>
    </location>
</feature>
<dbReference type="Gene3D" id="1.10.10.10">
    <property type="entry name" value="Winged helix-like DNA-binding domain superfamily/Winged helix DNA-binding domain"/>
    <property type="match status" value="1"/>
</dbReference>
<dbReference type="AlphaFoldDB" id="A0AAD2ATP2"/>
<dbReference type="PANTHER" id="PTHR33164">
    <property type="entry name" value="TRANSCRIPTIONAL REGULATOR, MARR FAMILY"/>
    <property type="match status" value="1"/>
</dbReference>
<comment type="caution">
    <text evidence="5">The sequence shown here is derived from an EMBL/GenBank/DDBJ whole genome shotgun (WGS) entry which is preliminary data.</text>
</comment>
<evidence type="ECO:0000256" key="3">
    <source>
        <dbReference type="ARBA" id="ARBA00023163"/>
    </source>
</evidence>
<proteinExistence type="predicted"/>
<dbReference type="InterPro" id="IPR023187">
    <property type="entry name" value="Tscrpt_reg_MarR-type_CS"/>
</dbReference>
<dbReference type="PRINTS" id="PR00598">
    <property type="entry name" value="HTHMARR"/>
</dbReference>
<evidence type="ECO:0000313" key="6">
    <source>
        <dbReference type="EMBL" id="CAJ0851559.1"/>
    </source>
</evidence>
<name>A0AAD2ATP2_9RALS</name>
<evidence type="ECO:0000256" key="2">
    <source>
        <dbReference type="ARBA" id="ARBA00023125"/>
    </source>
</evidence>
<dbReference type="GO" id="GO:0003677">
    <property type="term" value="F:DNA binding"/>
    <property type="evidence" value="ECO:0007669"/>
    <property type="project" value="UniProtKB-KW"/>
</dbReference>
<dbReference type="EMBL" id="CAUDKV010000002">
    <property type="protein sequence ID" value="CAJ0851559.1"/>
    <property type="molecule type" value="Genomic_DNA"/>
</dbReference>
<keyword evidence="8" id="KW-1185">Reference proteome</keyword>
<accession>A0AAD2ATP2</accession>
<dbReference type="PROSITE" id="PS50995">
    <property type="entry name" value="HTH_MARR_2"/>
    <property type="match status" value="1"/>
</dbReference>
<dbReference type="InterPro" id="IPR036388">
    <property type="entry name" value="WH-like_DNA-bd_sf"/>
</dbReference>
<dbReference type="PROSITE" id="PS01117">
    <property type="entry name" value="HTH_MARR_1"/>
    <property type="match status" value="1"/>
</dbReference>
<reference evidence="5 8" key="1">
    <citation type="submission" date="2023-07" db="EMBL/GenBank/DDBJ databases">
        <authorList>
            <person name="Peeters C."/>
        </authorList>
    </citation>
    <scope>NUCLEOTIDE SEQUENCE</scope>
    <source>
        <strain evidence="6 8">R-77569</strain>
        <strain evidence="5">R-77591</strain>
    </source>
</reference>
<dbReference type="SUPFAM" id="SSF46785">
    <property type="entry name" value="Winged helix' DNA-binding domain"/>
    <property type="match status" value="1"/>
</dbReference>
<keyword evidence="3" id="KW-0804">Transcription</keyword>